<dbReference type="EMBL" id="SJSL01000011">
    <property type="protein sequence ID" value="TCC96737.1"/>
    <property type="molecule type" value="Genomic_DNA"/>
</dbReference>
<name>A0A4R0NAU5_9SPHI</name>
<evidence type="ECO:0000259" key="4">
    <source>
        <dbReference type="Pfam" id="PF18998"/>
    </source>
</evidence>
<dbReference type="InterPro" id="IPR032812">
    <property type="entry name" value="SbsA_Ig"/>
</dbReference>
<proteinExistence type="inferred from homology"/>
<accession>A0A4R0NAU5</accession>
<dbReference type="RefSeq" id="WP_131598129.1">
    <property type="nucleotide sequence ID" value="NZ_SJSL01000011.1"/>
</dbReference>
<evidence type="ECO:0000259" key="3">
    <source>
        <dbReference type="Pfam" id="PF13205"/>
    </source>
</evidence>
<dbReference type="Pfam" id="PF11999">
    <property type="entry name" value="Ice_binding"/>
    <property type="match status" value="1"/>
</dbReference>
<dbReference type="InterPro" id="IPR044060">
    <property type="entry name" value="Bacterial_rp_domain"/>
</dbReference>
<evidence type="ECO:0000256" key="1">
    <source>
        <dbReference type="ARBA" id="ARBA00005445"/>
    </source>
</evidence>
<gene>
    <name evidence="5" type="ORF">EZ437_21150</name>
</gene>
<dbReference type="InterPro" id="IPR014755">
    <property type="entry name" value="Cu-Rt/internalin_Ig-like"/>
</dbReference>
<dbReference type="Pfam" id="PF13205">
    <property type="entry name" value="Big_5"/>
    <property type="match status" value="1"/>
</dbReference>
<comment type="caution">
    <text evidence="5">The sequence shown here is derived from an EMBL/GenBank/DDBJ whole genome shotgun (WGS) entry which is preliminary data.</text>
</comment>
<feature type="domain" description="Bacterial repeat" evidence="4">
    <location>
        <begin position="160"/>
        <end position="228"/>
    </location>
</feature>
<sequence length="704" mass="71748">MNKKITLIQGCSSLRMHPRYSKLGLLIFSSLVVLATLVAGCKKDDFEGEVVGLCPVIVSTDPMDKAVDVALNKEISITFNTEMDSSSINSTTFTIKQGATLVSGKYRQGADAKTFIFKPDVALLPFAVYSGTVTTGAKDIFHTAMVSDYVWSFTTIPLISLSANPAIGGTTSGGGTFAQGSSATVVATPNTGYTFTNWTENGTEVSTSSSYQFTIAANRTLVANFTAVPIGNFAVNLSSSPAAGGTTTGSGSYATGTLVTITASANTGYTFMNWTENGVIVSTSSSFQFNLTANRTFVANFKQVPASQFAVILSSSPAAGGTTDGEGSYASGTSVTILATKNTGYTFTNWTDKTSGTVVSTSASYTFALTTNRTLVANFVRNTYTLTVTAENGTVLKVPNQATYNHGATVILTATPNAGYVFTSWSNDATGSVNPLTVVMNANKSITANFTLIPVVPPPSILGSAALFGAFGGSAGITNQGLNTVINNGSIGTTGASTLITGFHDGTTGDIYTETPLNVGNVKGRIYTAPPAPGTATSFAVAQKGLADANIAYNSISPASKPGGTDPGAGELGGLTLAPGVYKSASGTFKITNGNLTLDAKGDANAEWIFQTAAGLTVGIAGPTGAKSVILTGGAQAKNVYWYVGSAAVINAAGGGIMTGTIISSAGVTFSTAGNAVQTVLNGRALSLVASVTMVNTTINVPAN</sequence>
<dbReference type="AlphaFoldDB" id="A0A4R0NAU5"/>
<feature type="domain" description="Bacterial repeat" evidence="4">
    <location>
        <begin position="384"/>
        <end position="453"/>
    </location>
</feature>
<dbReference type="Gene3D" id="2.60.40.1220">
    <property type="match status" value="1"/>
</dbReference>
<feature type="domain" description="Bacterial repeat" evidence="4">
    <location>
        <begin position="314"/>
        <end position="382"/>
    </location>
</feature>
<dbReference type="Pfam" id="PF18998">
    <property type="entry name" value="Flg_new_2"/>
    <property type="match status" value="4"/>
</dbReference>
<dbReference type="Proteomes" id="UP000293347">
    <property type="component" value="Unassembled WGS sequence"/>
</dbReference>
<dbReference type="InterPro" id="IPR021884">
    <property type="entry name" value="Ice-bd_prot"/>
</dbReference>
<reference evidence="5 6" key="1">
    <citation type="submission" date="2019-02" db="EMBL/GenBank/DDBJ databases">
        <title>Pedobacter sp. RP-1-14 sp. nov., isolated from Arctic soil.</title>
        <authorList>
            <person name="Dahal R.H."/>
        </authorList>
    </citation>
    <scope>NUCLEOTIDE SEQUENCE [LARGE SCALE GENOMIC DNA]</scope>
    <source>
        <strain evidence="5 6">RP-1-14</strain>
    </source>
</reference>
<dbReference type="OrthoDB" id="2082707at2"/>
<protein>
    <submittedName>
        <fullName evidence="5">DUF3494 domain-containing protein</fullName>
    </submittedName>
</protein>
<comment type="similarity">
    <text evidence="1">Belongs to the ice-binding protein family.</text>
</comment>
<evidence type="ECO:0000313" key="6">
    <source>
        <dbReference type="Proteomes" id="UP000293347"/>
    </source>
</evidence>
<feature type="domain" description="Bacterial repeat" evidence="4">
    <location>
        <begin position="236"/>
        <end position="304"/>
    </location>
</feature>
<evidence type="ECO:0000313" key="5">
    <source>
        <dbReference type="EMBL" id="TCC96737.1"/>
    </source>
</evidence>
<feature type="domain" description="SbsA Ig-like" evidence="3">
    <location>
        <begin position="55"/>
        <end position="155"/>
    </location>
</feature>
<keyword evidence="2" id="KW-0732">Signal</keyword>
<evidence type="ECO:0000256" key="2">
    <source>
        <dbReference type="ARBA" id="ARBA00022729"/>
    </source>
</evidence>
<keyword evidence="6" id="KW-1185">Reference proteome</keyword>
<organism evidence="5 6">
    <name type="scientific">Pedobacter psychroterrae</name>
    <dbReference type="NCBI Taxonomy" id="2530453"/>
    <lineage>
        <taxon>Bacteria</taxon>
        <taxon>Pseudomonadati</taxon>
        <taxon>Bacteroidota</taxon>
        <taxon>Sphingobacteriia</taxon>
        <taxon>Sphingobacteriales</taxon>
        <taxon>Sphingobacteriaceae</taxon>
        <taxon>Pedobacter</taxon>
    </lineage>
</organism>